<dbReference type="AlphaFoldDB" id="A0A2U1ZXJ8"/>
<sequence length="65" mass="7149">MSEALLAAAETSQRPWSSVHLEWSQAGTQHSGRTYLLSPRTSRVARRWSASTSPTPPWPPSRSSA</sequence>
<dbReference type="EMBL" id="PYHR01000002">
    <property type="protein sequence ID" value="PWD51717.1"/>
    <property type="molecule type" value="Genomic_DNA"/>
</dbReference>
<evidence type="ECO:0000313" key="3">
    <source>
        <dbReference type="Proteomes" id="UP000245166"/>
    </source>
</evidence>
<comment type="caution">
    <text evidence="2">The sequence shown here is derived from an EMBL/GenBank/DDBJ whole genome shotgun (WGS) entry which is preliminary data.</text>
</comment>
<reference evidence="2 3" key="1">
    <citation type="submission" date="2018-03" db="EMBL/GenBank/DDBJ databases">
        <title>Genome assembly of novel Miniimonas species PCH200.</title>
        <authorList>
            <person name="Thakur V."/>
            <person name="Kumar V."/>
            <person name="Singh D."/>
        </authorList>
    </citation>
    <scope>NUCLEOTIDE SEQUENCE [LARGE SCALE GENOMIC DNA]</scope>
    <source>
        <strain evidence="2 3">PCH200</strain>
    </source>
</reference>
<organism evidence="2 3">
    <name type="scientific">Serinibacter arcticus</name>
    <dbReference type="NCBI Taxonomy" id="1655435"/>
    <lineage>
        <taxon>Bacteria</taxon>
        <taxon>Bacillati</taxon>
        <taxon>Actinomycetota</taxon>
        <taxon>Actinomycetes</taxon>
        <taxon>Micrococcales</taxon>
        <taxon>Beutenbergiaceae</taxon>
        <taxon>Serinibacter</taxon>
    </lineage>
</organism>
<feature type="compositionally biased region" description="Pro residues" evidence="1">
    <location>
        <begin position="54"/>
        <end position="65"/>
    </location>
</feature>
<proteinExistence type="predicted"/>
<name>A0A2U1ZXJ8_9MICO</name>
<evidence type="ECO:0000313" key="2">
    <source>
        <dbReference type="EMBL" id="PWD51717.1"/>
    </source>
</evidence>
<evidence type="ECO:0000256" key="1">
    <source>
        <dbReference type="SAM" id="MobiDB-lite"/>
    </source>
</evidence>
<dbReference type="Proteomes" id="UP000245166">
    <property type="component" value="Unassembled WGS sequence"/>
</dbReference>
<keyword evidence="3" id="KW-1185">Reference proteome</keyword>
<gene>
    <name evidence="2" type="ORF">C8046_14740</name>
</gene>
<protein>
    <submittedName>
        <fullName evidence="2">Uncharacterized protein</fullName>
    </submittedName>
</protein>
<accession>A0A2U1ZXJ8</accession>
<feature type="region of interest" description="Disordered" evidence="1">
    <location>
        <begin position="37"/>
        <end position="65"/>
    </location>
</feature>